<sequence length="629" mass="70805">MPLFGFRGVITYRFMKRLFKIHVNLLLLFMIPGLIVASPGKDWTVAKVKIEGLETVSVKKAKAVLSVRPANIRPWVKDQVFNQSLVDADIKNLTQLMEQEGYFESQIDYTLDENPDRKKVSVRYKVTEGPPVLVDSMDMEGLDGLSEKLREEIVEFTPLKKGERLRTEPYGQAKDKIIGLLNTHGYPHAAVTGSIMVNKQEKTAAVTLKVEPKGYYLFGPVSVAGLENTNPNVILSRVTFDEGKMYTRKELEETQREIFSLGFLSKVGVKTSETKEQVESAAPPTPENPGSLPLEITGEYKKFKSLRFGVGYGTEEKLRLQAGWRHRHFTSQATQLDLSVKTSEILQSAQAELWQPYFFSKKQEFKNTLGAKREDEISYIDLSFFNEASVTRKLSRYWSGTIGHQLEMHRPEEYSLDLQGDETEAENNYLVSSLAVGLERDSRPKVLIPRSGTFLSTRYWYGSSSLASEIDYYKVSVEGSILIPLGERFVLASRAGFAGIETLEDTETVPLFMRLFSGGTHSVRGYEYQHLGPVNDDGEYLGGQSRWEGSIELRFPIYKKITGVAFTDCGSVLEDPFSFDGSSFRYTAGPGIRYESPVGALSLDVGYQLNPQDDYADTYRVHFSVGQAF</sequence>
<gene>
    <name evidence="9" type="ORF">SAMN02745216_04378</name>
</gene>
<dbReference type="InterPro" id="IPR039910">
    <property type="entry name" value="D15-like"/>
</dbReference>
<dbReference type="InterPro" id="IPR000184">
    <property type="entry name" value="Bac_surfAg_D15"/>
</dbReference>
<protein>
    <submittedName>
        <fullName evidence="9">Beta-barrel assembly machine subunit BamA</fullName>
    </submittedName>
</protein>
<name>A0A1M6WQ37_9BACT</name>
<keyword evidence="3" id="KW-0732">Signal</keyword>
<feature type="domain" description="POTRA" evidence="8">
    <location>
        <begin position="43"/>
        <end position="129"/>
    </location>
</feature>
<evidence type="ECO:0000256" key="4">
    <source>
        <dbReference type="ARBA" id="ARBA00023136"/>
    </source>
</evidence>
<dbReference type="AlphaFoldDB" id="A0A1M6WQ37"/>
<keyword evidence="5" id="KW-0998">Cell outer membrane</keyword>
<keyword evidence="2 7" id="KW-0812">Transmembrane</keyword>
<evidence type="ECO:0000256" key="5">
    <source>
        <dbReference type="ARBA" id="ARBA00023237"/>
    </source>
</evidence>
<evidence type="ECO:0000259" key="8">
    <source>
        <dbReference type="PROSITE" id="PS51779"/>
    </source>
</evidence>
<dbReference type="InterPro" id="IPR010827">
    <property type="entry name" value="BamA/TamA_POTRA"/>
</dbReference>
<dbReference type="Pfam" id="PF07244">
    <property type="entry name" value="POTRA"/>
    <property type="match status" value="2"/>
</dbReference>
<reference evidence="10" key="1">
    <citation type="submission" date="2016-11" db="EMBL/GenBank/DDBJ databases">
        <authorList>
            <person name="Varghese N."/>
            <person name="Submissions S."/>
        </authorList>
    </citation>
    <scope>NUCLEOTIDE SEQUENCE [LARGE SCALE GENOMIC DNA]</scope>
    <source>
        <strain evidence="10">DSM 16219</strain>
    </source>
</reference>
<keyword evidence="4 7" id="KW-0472">Membrane</keyword>
<feature type="transmembrane region" description="Helical" evidence="7">
    <location>
        <begin position="21"/>
        <end position="40"/>
    </location>
</feature>
<dbReference type="PANTHER" id="PTHR12815:SF47">
    <property type="entry name" value="TRANSLOCATION AND ASSEMBLY MODULE SUBUNIT TAMA"/>
    <property type="match status" value="1"/>
</dbReference>
<evidence type="ECO:0000256" key="2">
    <source>
        <dbReference type="ARBA" id="ARBA00022692"/>
    </source>
</evidence>
<dbReference type="PROSITE" id="PS51779">
    <property type="entry name" value="POTRA"/>
    <property type="match status" value="1"/>
</dbReference>
<dbReference type="Gene3D" id="2.40.160.50">
    <property type="entry name" value="membrane protein fhac: a member of the omp85/tpsb transporter family"/>
    <property type="match status" value="1"/>
</dbReference>
<keyword evidence="7" id="KW-1133">Transmembrane helix</keyword>
<feature type="region of interest" description="Disordered" evidence="6">
    <location>
        <begin position="274"/>
        <end position="294"/>
    </location>
</feature>
<dbReference type="InterPro" id="IPR034746">
    <property type="entry name" value="POTRA"/>
</dbReference>
<proteinExistence type="predicted"/>
<keyword evidence="10" id="KW-1185">Reference proteome</keyword>
<dbReference type="Pfam" id="PF01103">
    <property type="entry name" value="Omp85"/>
    <property type="match status" value="1"/>
</dbReference>
<comment type="subcellular location">
    <subcellularLocation>
        <location evidence="1">Membrane</location>
    </subcellularLocation>
</comment>
<organism evidence="9 10">
    <name type="scientific">Desulfatibacillum alkenivorans DSM 16219</name>
    <dbReference type="NCBI Taxonomy" id="1121393"/>
    <lineage>
        <taxon>Bacteria</taxon>
        <taxon>Pseudomonadati</taxon>
        <taxon>Thermodesulfobacteriota</taxon>
        <taxon>Desulfobacteria</taxon>
        <taxon>Desulfobacterales</taxon>
        <taxon>Desulfatibacillaceae</taxon>
        <taxon>Desulfatibacillum</taxon>
    </lineage>
</organism>
<dbReference type="Proteomes" id="UP000183994">
    <property type="component" value="Unassembled WGS sequence"/>
</dbReference>
<evidence type="ECO:0000256" key="1">
    <source>
        <dbReference type="ARBA" id="ARBA00004370"/>
    </source>
</evidence>
<evidence type="ECO:0000256" key="6">
    <source>
        <dbReference type="SAM" id="MobiDB-lite"/>
    </source>
</evidence>
<evidence type="ECO:0000313" key="9">
    <source>
        <dbReference type="EMBL" id="SHK95883.1"/>
    </source>
</evidence>
<evidence type="ECO:0000256" key="7">
    <source>
        <dbReference type="SAM" id="Phobius"/>
    </source>
</evidence>
<dbReference type="STRING" id="1121393.SAMN02745216_04378"/>
<evidence type="ECO:0000256" key="3">
    <source>
        <dbReference type="ARBA" id="ARBA00022729"/>
    </source>
</evidence>
<dbReference type="OrthoDB" id="9814535at2"/>
<dbReference type="EMBL" id="FQZU01000039">
    <property type="protein sequence ID" value="SHK95883.1"/>
    <property type="molecule type" value="Genomic_DNA"/>
</dbReference>
<dbReference type="GO" id="GO:0019867">
    <property type="term" value="C:outer membrane"/>
    <property type="evidence" value="ECO:0007669"/>
    <property type="project" value="InterPro"/>
</dbReference>
<accession>A0A1M6WQ37</accession>
<evidence type="ECO:0000313" key="10">
    <source>
        <dbReference type="Proteomes" id="UP000183994"/>
    </source>
</evidence>
<dbReference type="PANTHER" id="PTHR12815">
    <property type="entry name" value="SORTING AND ASSEMBLY MACHINERY SAMM50 PROTEIN FAMILY MEMBER"/>
    <property type="match status" value="1"/>
</dbReference>
<dbReference type="Gene3D" id="3.10.20.310">
    <property type="entry name" value="membrane protein fhac"/>
    <property type="match status" value="3"/>
</dbReference>